<dbReference type="RefSeq" id="WP_091232847.1">
    <property type="nucleotide sequence ID" value="NZ_FMKA01000008.1"/>
</dbReference>
<dbReference type="InterPro" id="IPR043779">
    <property type="entry name" value="DUF5721"/>
</dbReference>
<gene>
    <name evidence="1" type="ORF">SAMN05421730_100868</name>
</gene>
<sequence length="167" mass="19159">MIALEIQDIKTFMHKLLSGDVFDSFLLSEASIQTFCTFSIDGHLNKEFFNSDELAQPELTERSMCCWREVRNICFELIKGKKTPLSFKFIFLLSPENVARLIQQTGLSISPDEVNGLFLNIRFERGTLSCTTGTSQRNFTLDKSLDQAWDSMVLRFLKKNEIVSTQL</sequence>
<dbReference type="STRING" id="1619234.SAMN05421730_100868"/>
<reference evidence="1 2" key="1">
    <citation type="submission" date="2016-09" db="EMBL/GenBank/DDBJ databases">
        <authorList>
            <person name="Capua I."/>
            <person name="De Benedictis P."/>
            <person name="Joannis T."/>
            <person name="Lombin L.H."/>
            <person name="Cattoli G."/>
        </authorList>
    </citation>
    <scope>NUCLEOTIDE SEQUENCE [LARGE SCALE GENOMIC DNA]</scope>
    <source>
        <strain evidence="1 2">GluBS11</strain>
    </source>
</reference>
<keyword evidence="2" id="KW-1185">Reference proteome</keyword>
<dbReference type="Pfam" id="PF18988">
    <property type="entry name" value="DUF5721"/>
    <property type="match status" value="1"/>
</dbReference>
<dbReference type="AlphaFoldDB" id="A0A1D3TT75"/>
<name>A0A1D3TT75_9FIRM</name>
<accession>A0A1D3TT75</accession>
<dbReference type="EMBL" id="FMKA01000008">
    <property type="protein sequence ID" value="SCP97101.1"/>
    <property type="molecule type" value="Genomic_DNA"/>
</dbReference>
<organism evidence="1 2">
    <name type="scientific">Anaerobium acetethylicum</name>
    <dbReference type="NCBI Taxonomy" id="1619234"/>
    <lineage>
        <taxon>Bacteria</taxon>
        <taxon>Bacillati</taxon>
        <taxon>Bacillota</taxon>
        <taxon>Clostridia</taxon>
        <taxon>Lachnospirales</taxon>
        <taxon>Lachnospiraceae</taxon>
        <taxon>Anaerobium</taxon>
    </lineage>
</organism>
<evidence type="ECO:0000313" key="2">
    <source>
        <dbReference type="Proteomes" id="UP000199315"/>
    </source>
</evidence>
<dbReference type="Proteomes" id="UP000199315">
    <property type="component" value="Unassembled WGS sequence"/>
</dbReference>
<dbReference type="OrthoDB" id="9787986at2"/>
<protein>
    <submittedName>
        <fullName evidence="1">Uncharacterized protein</fullName>
    </submittedName>
</protein>
<evidence type="ECO:0000313" key="1">
    <source>
        <dbReference type="EMBL" id="SCP97101.1"/>
    </source>
</evidence>
<proteinExistence type="predicted"/>